<keyword evidence="1" id="KW-1133">Transmembrane helix</keyword>
<feature type="transmembrane region" description="Helical" evidence="1">
    <location>
        <begin position="40"/>
        <end position="65"/>
    </location>
</feature>
<feature type="transmembrane region" description="Helical" evidence="1">
    <location>
        <begin position="7"/>
        <end position="34"/>
    </location>
</feature>
<evidence type="ECO:0000256" key="1">
    <source>
        <dbReference type="SAM" id="Phobius"/>
    </source>
</evidence>
<accession>A0A6C0EI12</accession>
<protein>
    <submittedName>
        <fullName evidence="2">Uncharacterized protein</fullName>
    </submittedName>
</protein>
<dbReference type="AlphaFoldDB" id="A0A6C0EI12"/>
<name>A0A6C0EI12_9ZZZZ</name>
<keyword evidence="1" id="KW-0812">Transmembrane</keyword>
<proteinExistence type="predicted"/>
<organism evidence="2">
    <name type="scientific">viral metagenome</name>
    <dbReference type="NCBI Taxonomy" id="1070528"/>
    <lineage>
        <taxon>unclassified sequences</taxon>
        <taxon>metagenomes</taxon>
        <taxon>organismal metagenomes</taxon>
    </lineage>
</organism>
<keyword evidence="1" id="KW-0472">Membrane</keyword>
<evidence type="ECO:0000313" key="2">
    <source>
        <dbReference type="EMBL" id="QHT27919.1"/>
    </source>
</evidence>
<dbReference type="EMBL" id="MN738845">
    <property type="protein sequence ID" value="QHT27919.1"/>
    <property type="molecule type" value="Genomic_DNA"/>
</dbReference>
<sequence>MTPLIILFLFIIAKAFCVVAMIASIVICSVVVYAPFKNGILGVLGGLFFLPGFLSIFVIAIFAMLEFVKS</sequence>
<reference evidence="2" key="1">
    <citation type="journal article" date="2020" name="Nature">
        <title>Giant virus diversity and host interactions through global metagenomics.</title>
        <authorList>
            <person name="Schulz F."/>
            <person name="Roux S."/>
            <person name="Paez-Espino D."/>
            <person name="Jungbluth S."/>
            <person name="Walsh D.A."/>
            <person name="Denef V.J."/>
            <person name="McMahon K.D."/>
            <person name="Konstantinidis K.T."/>
            <person name="Eloe-Fadrosh E.A."/>
            <person name="Kyrpides N.C."/>
            <person name="Woyke T."/>
        </authorList>
    </citation>
    <scope>NUCLEOTIDE SEQUENCE</scope>
    <source>
        <strain evidence="2">GVMAG-M-3300000115-19</strain>
    </source>
</reference>